<dbReference type="AlphaFoldDB" id="A0AAF3EAK6"/>
<reference evidence="2" key="1">
    <citation type="submission" date="2024-02" db="UniProtKB">
        <authorList>
            <consortium name="WormBaseParasite"/>
        </authorList>
    </citation>
    <scope>IDENTIFICATION</scope>
</reference>
<organism evidence="1 2">
    <name type="scientific">Mesorhabditis belari</name>
    <dbReference type="NCBI Taxonomy" id="2138241"/>
    <lineage>
        <taxon>Eukaryota</taxon>
        <taxon>Metazoa</taxon>
        <taxon>Ecdysozoa</taxon>
        <taxon>Nematoda</taxon>
        <taxon>Chromadorea</taxon>
        <taxon>Rhabditida</taxon>
        <taxon>Rhabditina</taxon>
        <taxon>Rhabditomorpha</taxon>
        <taxon>Rhabditoidea</taxon>
        <taxon>Rhabditidae</taxon>
        <taxon>Mesorhabditinae</taxon>
        <taxon>Mesorhabditis</taxon>
    </lineage>
</organism>
<proteinExistence type="predicted"/>
<dbReference type="WBParaSite" id="MBELARI_LOCUS10959">
    <property type="protein sequence ID" value="MBELARI_LOCUS10959"/>
    <property type="gene ID" value="MBELARI_LOCUS10959"/>
</dbReference>
<keyword evidence="1" id="KW-1185">Reference proteome</keyword>
<dbReference type="Proteomes" id="UP000887575">
    <property type="component" value="Unassembled WGS sequence"/>
</dbReference>
<sequence>MTSENEAESTIKSLEASLNRISLKNQNDDEKFLLEGLPKALISLVIEHTTLHQRFTLLPASKSVRSIVLTSGIVPKKIINLSIEQLALDAIAVTIDTKLGDSICIGVCDEGSLIQNSRRDFEPGSSGEETSLNSAEQEVFFASTLSKIYPRNTEIWDTAMRIVPTGVRIKYGENLLIRFMDSTSIDQCLKTAEKSVPTKLYLRPAHFWGSKACDHRCFAVGAALQNYNFLSDVSSLHLASLHYPPFFTSLPTKHVFIWKAGDIPIAYIIKELIEKKRWEYRPRLIAFLDTKGDTKIDALRNLLHKYQLPGGSDGEYGMFEVPMQEKGRKSRASIVFCQQHVIFTRRHQPDDIKYAIRQYYENRSRFNKE</sequence>
<evidence type="ECO:0000313" key="2">
    <source>
        <dbReference type="WBParaSite" id="MBELARI_LOCUS10959"/>
    </source>
</evidence>
<name>A0AAF3EAK6_9BILA</name>
<accession>A0AAF3EAK6</accession>
<evidence type="ECO:0000313" key="1">
    <source>
        <dbReference type="Proteomes" id="UP000887575"/>
    </source>
</evidence>
<protein>
    <submittedName>
        <fullName evidence="2">Uncharacterized protein</fullName>
    </submittedName>
</protein>